<evidence type="ECO:0000256" key="1">
    <source>
        <dbReference type="ARBA" id="ARBA00004370"/>
    </source>
</evidence>
<keyword evidence="6" id="KW-1185">Reference proteome</keyword>
<accession>A0A839EYL9</accession>
<organism evidence="5 6">
    <name type="scientific">Dokdonella fugitiva</name>
    <dbReference type="NCBI Taxonomy" id="328517"/>
    <lineage>
        <taxon>Bacteria</taxon>
        <taxon>Pseudomonadati</taxon>
        <taxon>Pseudomonadota</taxon>
        <taxon>Gammaproteobacteria</taxon>
        <taxon>Lysobacterales</taxon>
        <taxon>Rhodanobacteraceae</taxon>
        <taxon>Dokdonella</taxon>
    </lineage>
</organism>
<evidence type="ECO:0000256" key="3">
    <source>
        <dbReference type="SAM" id="SignalP"/>
    </source>
</evidence>
<comment type="caution">
    <text evidence="5">The sequence shown here is derived from an EMBL/GenBank/DDBJ whole genome shotgun (WGS) entry which is preliminary data.</text>
</comment>
<dbReference type="AlphaFoldDB" id="A0A839EYL9"/>
<dbReference type="Pfam" id="PF05433">
    <property type="entry name" value="Rick_17kDa_Anti"/>
    <property type="match status" value="1"/>
</dbReference>
<protein>
    <submittedName>
        <fullName evidence="5">Uncharacterized protein YcfJ</fullName>
    </submittedName>
</protein>
<reference evidence="5 6" key="1">
    <citation type="submission" date="2020-07" db="EMBL/GenBank/DDBJ databases">
        <title>Genomic Encyclopedia of Type Strains, Phase IV (KMG-V): Genome sequencing to study the core and pangenomes of soil and plant-associated prokaryotes.</title>
        <authorList>
            <person name="Whitman W."/>
        </authorList>
    </citation>
    <scope>NUCLEOTIDE SEQUENCE [LARGE SCALE GENOMIC DNA]</scope>
    <source>
        <strain evidence="5 6">RH2WT43</strain>
    </source>
</reference>
<comment type="subcellular location">
    <subcellularLocation>
        <location evidence="1">Membrane</location>
    </subcellularLocation>
</comment>
<dbReference type="InterPro" id="IPR051407">
    <property type="entry name" value="Bact_OM_lipoprot/Surf_antigen"/>
</dbReference>
<gene>
    <name evidence="5" type="ORF">FHW12_003111</name>
</gene>
<proteinExistence type="predicted"/>
<evidence type="ECO:0000259" key="4">
    <source>
        <dbReference type="Pfam" id="PF05433"/>
    </source>
</evidence>
<feature type="chain" id="PRO_5032319779" evidence="3">
    <location>
        <begin position="19"/>
        <end position="179"/>
    </location>
</feature>
<name>A0A839EYL9_9GAMM</name>
<dbReference type="RefSeq" id="WP_182531919.1">
    <property type="nucleotide sequence ID" value="NZ_JACGXL010000005.1"/>
</dbReference>
<dbReference type="EMBL" id="JACGXL010000005">
    <property type="protein sequence ID" value="MBA8888875.1"/>
    <property type="molecule type" value="Genomic_DNA"/>
</dbReference>
<dbReference type="Proteomes" id="UP000550401">
    <property type="component" value="Unassembled WGS sequence"/>
</dbReference>
<evidence type="ECO:0000313" key="5">
    <source>
        <dbReference type="EMBL" id="MBA8888875.1"/>
    </source>
</evidence>
<dbReference type="InterPro" id="IPR008816">
    <property type="entry name" value="Gly_zipper_2TM_dom"/>
</dbReference>
<dbReference type="PANTHER" id="PTHR35603:SF2">
    <property type="entry name" value="OUTER MEMBRANE LIPOPROTEIN"/>
    <property type="match status" value="1"/>
</dbReference>
<feature type="domain" description="Glycine zipper 2TM" evidence="4">
    <location>
        <begin position="76"/>
        <end position="116"/>
    </location>
</feature>
<evidence type="ECO:0000256" key="2">
    <source>
        <dbReference type="ARBA" id="ARBA00023136"/>
    </source>
</evidence>
<dbReference type="NCBIfam" id="NF008437">
    <property type="entry name" value="PRK11280.1"/>
    <property type="match status" value="1"/>
</dbReference>
<keyword evidence="3" id="KW-0732">Signal</keyword>
<feature type="signal peptide" evidence="3">
    <location>
        <begin position="1"/>
        <end position="18"/>
    </location>
</feature>
<dbReference type="GO" id="GO:0019867">
    <property type="term" value="C:outer membrane"/>
    <property type="evidence" value="ECO:0007669"/>
    <property type="project" value="InterPro"/>
</dbReference>
<keyword evidence="2" id="KW-0472">Membrane</keyword>
<sequence length="179" mass="19200">MKLMVAVALLLAGTQVGAQERGYVADEPGSADNVKVAWADVLRVDPIYDRVRVSDPREVCDDVPVERRVDNGNRAAGTVLGAIVGGVLGSTVGKGDGRRAATVAGAVVGGAVGNNVARGDDRYVDGVERHCRRVDDGAQESRIVAYDVQYRYRGDVYMSRLNYDPGDRLRVRVSVEPAE</sequence>
<dbReference type="PANTHER" id="PTHR35603">
    <property type="match status" value="1"/>
</dbReference>
<evidence type="ECO:0000313" key="6">
    <source>
        <dbReference type="Proteomes" id="UP000550401"/>
    </source>
</evidence>